<dbReference type="EMBL" id="LSSN01001650">
    <property type="protein sequence ID" value="OMJ18810.1"/>
    <property type="molecule type" value="Genomic_DNA"/>
</dbReference>
<evidence type="ECO:0000313" key="1">
    <source>
        <dbReference type="EMBL" id="OMJ18810.1"/>
    </source>
</evidence>
<name>A0A1R1XW01_9FUNG</name>
<organism evidence="1 2">
    <name type="scientific">Smittium culicis</name>
    <dbReference type="NCBI Taxonomy" id="133412"/>
    <lineage>
        <taxon>Eukaryota</taxon>
        <taxon>Fungi</taxon>
        <taxon>Fungi incertae sedis</taxon>
        <taxon>Zoopagomycota</taxon>
        <taxon>Kickxellomycotina</taxon>
        <taxon>Harpellomycetes</taxon>
        <taxon>Harpellales</taxon>
        <taxon>Legeriomycetaceae</taxon>
        <taxon>Smittium</taxon>
    </lineage>
</organism>
<evidence type="ECO:0000313" key="2">
    <source>
        <dbReference type="Proteomes" id="UP000187283"/>
    </source>
</evidence>
<dbReference type="AlphaFoldDB" id="A0A1R1XW01"/>
<dbReference type="Proteomes" id="UP000187283">
    <property type="component" value="Unassembled WGS sequence"/>
</dbReference>
<proteinExistence type="predicted"/>
<keyword evidence="2" id="KW-1185">Reference proteome</keyword>
<reference evidence="1 2" key="1">
    <citation type="submission" date="2017-01" db="EMBL/GenBank/DDBJ databases">
        <authorList>
            <person name="Mah S.A."/>
            <person name="Swanson W.J."/>
            <person name="Moy G.W."/>
            <person name="Vacquier V.D."/>
        </authorList>
    </citation>
    <scope>NUCLEOTIDE SEQUENCE [LARGE SCALE GENOMIC DNA]</scope>
    <source>
        <strain evidence="1 2">GSMNP</strain>
    </source>
</reference>
<sequence length="93" mass="10882">MFRDWGTTSELSDKNLTLNLCWLLAVTGFIRESDIHRIDDSKTEKRKRHPIIFPCQISRHTDQTLSLVYTYMVYKQRIAQTSFPSPHANKGQV</sequence>
<accession>A0A1R1XW01</accession>
<gene>
    <name evidence="1" type="ORF">AYI70_g5125</name>
</gene>
<comment type="caution">
    <text evidence="1">The sequence shown here is derived from an EMBL/GenBank/DDBJ whole genome shotgun (WGS) entry which is preliminary data.</text>
</comment>
<protein>
    <submittedName>
        <fullName evidence="1">Uncharacterized protein</fullName>
    </submittedName>
</protein>
<dbReference type="OrthoDB" id="5544972at2759"/>